<proteinExistence type="predicted"/>
<name>A0A672YXS5_9TELE</name>
<dbReference type="InParanoid" id="A0A672YXS5"/>
<dbReference type="AlphaFoldDB" id="A0A672YXS5"/>
<reference evidence="1" key="2">
    <citation type="submission" date="2025-08" db="UniProtKB">
        <authorList>
            <consortium name="Ensembl"/>
        </authorList>
    </citation>
    <scope>IDENTIFICATION</scope>
</reference>
<protein>
    <submittedName>
        <fullName evidence="1">Uncharacterized protein</fullName>
    </submittedName>
</protein>
<sequence length="68" mass="7752">MQGTGRCSKNSLQSTRINPKMYIKYARDRELLATHNITHILSIHDTAAPVLQRISLTNQLIFLMLSIN</sequence>
<organism evidence="1 2">
    <name type="scientific">Sphaeramia orbicularis</name>
    <name type="common">orbiculate cardinalfish</name>
    <dbReference type="NCBI Taxonomy" id="375764"/>
    <lineage>
        <taxon>Eukaryota</taxon>
        <taxon>Metazoa</taxon>
        <taxon>Chordata</taxon>
        <taxon>Craniata</taxon>
        <taxon>Vertebrata</taxon>
        <taxon>Euteleostomi</taxon>
        <taxon>Actinopterygii</taxon>
        <taxon>Neopterygii</taxon>
        <taxon>Teleostei</taxon>
        <taxon>Neoteleostei</taxon>
        <taxon>Acanthomorphata</taxon>
        <taxon>Gobiaria</taxon>
        <taxon>Kurtiformes</taxon>
        <taxon>Apogonoidei</taxon>
        <taxon>Apogonidae</taxon>
        <taxon>Apogoninae</taxon>
        <taxon>Sphaeramia</taxon>
    </lineage>
</organism>
<dbReference type="Proteomes" id="UP000472271">
    <property type="component" value="Chromosome 4"/>
</dbReference>
<evidence type="ECO:0000313" key="1">
    <source>
        <dbReference type="Ensembl" id="ENSSORP00005009501.1"/>
    </source>
</evidence>
<reference evidence="1" key="1">
    <citation type="submission" date="2019-06" db="EMBL/GenBank/DDBJ databases">
        <authorList>
            <consortium name="Wellcome Sanger Institute Data Sharing"/>
        </authorList>
    </citation>
    <scope>NUCLEOTIDE SEQUENCE [LARGE SCALE GENOMIC DNA]</scope>
</reference>
<keyword evidence="2" id="KW-1185">Reference proteome</keyword>
<dbReference type="Ensembl" id="ENSSORT00005009820.1">
    <property type="protein sequence ID" value="ENSSORP00005009501.1"/>
    <property type="gene ID" value="ENSSORG00005005203.1"/>
</dbReference>
<reference evidence="1" key="3">
    <citation type="submission" date="2025-09" db="UniProtKB">
        <authorList>
            <consortium name="Ensembl"/>
        </authorList>
    </citation>
    <scope>IDENTIFICATION</scope>
</reference>
<accession>A0A672YXS5</accession>
<evidence type="ECO:0000313" key="2">
    <source>
        <dbReference type="Proteomes" id="UP000472271"/>
    </source>
</evidence>